<dbReference type="EnsemblMetazoa" id="XM_022791175">
    <property type="protein sequence ID" value="XP_022646910"/>
    <property type="gene ID" value="LOC111244270"/>
</dbReference>
<dbReference type="PANTHER" id="PTHR21184:SF6">
    <property type="entry name" value="CONSERVED PLASMA MEMBRANE PROTEIN"/>
    <property type="match status" value="1"/>
</dbReference>
<keyword evidence="4" id="KW-1185">Reference proteome</keyword>
<evidence type="ECO:0000256" key="1">
    <source>
        <dbReference type="ARBA" id="ARBA00044953"/>
    </source>
</evidence>
<protein>
    <recommendedName>
        <fullName evidence="2">Menorin-like domain-containing protein</fullName>
    </recommendedName>
</protein>
<dbReference type="RefSeq" id="XP_022646910.1">
    <property type="nucleotide sequence ID" value="XM_022791175.1"/>
</dbReference>
<evidence type="ECO:0000313" key="3">
    <source>
        <dbReference type="EnsemblMetazoa" id="XP_022646910"/>
    </source>
</evidence>
<dbReference type="GO" id="GO:0005615">
    <property type="term" value="C:extracellular space"/>
    <property type="evidence" value="ECO:0007669"/>
    <property type="project" value="TreeGrafter"/>
</dbReference>
<dbReference type="InterPro" id="IPR019356">
    <property type="entry name" value="Menorin_dom"/>
</dbReference>
<dbReference type="Pfam" id="PF10223">
    <property type="entry name" value="Menorin_N"/>
    <property type="match status" value="1"/>
</dbReference>
<feature type="domain" description="Menorin-like" evidence="2">
    <location>
        <begin position="82"/>
        <end position="310"/>
    </location>
</feature>
<name>A0A7M7J4W9_VARDE</name>
<organism evidence="3 4">
    <name type="scientific">Varroa destructor</name>
    <name type="common">Honeybee mite</name>
    <dbReference type="NCBI Taxonomy" id="109461"/>
    <lineage>
        <taxon>Eukaryota</taxon>
        <taxon>Metazoa</taxon>
        <taxon>Ecdysozoa</taxon>
        <taxon>Arthropoda</taxon>
        <taxon>Chelicerata</taxon>
        <taxon>Arachnida</taxon>
        <taxon>Acari</taxon>
        <taxon>Parasitiformes</taxon>
        <taxon>Mesostigmata</taxon>
        <taxon>Gamasina</taxon>
        <taxon>Dermanyssoidea</taxon>
        <taxon>Varroidae</taxon>
        <taxon>Varroa</taxon>
    </lineage>
</organism>
<dbReference type="KEGG" id="vde:111244270"/>
<dbReference type="OMA" id="CGQPYLK"/>
<reference evidence="3" key="1">
    <citation type="submission" date="2021-01" db="UniProtKB">
        <authorList>
            <consortium name="EnsemblMetazoa"/>
        </authorList>
    </citation>
    <scope>IDENTIFICATION</scope>
</reference>
<evidence type="ECO:0000313" key="4">
    <source>
        <dbReference type="Proteomes" id="UP000594260"/>
    </source>
</evidence>
<dbReference type="OrthoDB" id="413402at2759"/>
<accession>A0A7M7J4W9</accession>
<comment type="similarity">
    <text evidence="1">Belongs to the menorin family.</text>
</comment>
<dbReference type="InParanoid" id="A0A7M7J4W9"/>
<dbReference type="FunCoup" id="A0A7M7J4W9">
    <property type="interactions" value="57"/>
</dbReference>
<dbReference type="PANTHER" id="PTHR21184">
    <property type="entry name" value="MENORIN (DENDRITIC BRANCHING PROTEIN)"/>
    <property type="match status" value="1"/>
</dbReference>
<dbReference type="AlphaFoldDB" id="A0A7M7J4W9"/>
<evidence type="ECO:0000259" key="2">
    <source>
        <dbReference type="Pfam" id="PF10223"/>
    </source>
</evidence>
<dbReference type="Proteomes" id="UP000594260">
    <property type="component" value="Unplaced"/>
</dbReference>
<sequence>MTMLWWKRQSVLFGWLANQVYIGYQVKLCMPKVNRNQWSSVRPLTEDICPQLFLRGNNASGTLFPHNNQVIIPLPTTSRSLQEARTVRSDVVDFIEGDVLLGNLAGHSSDARVPIMAHPPDTTSDILFSEWIRLVKESRTSKGIKVDFKDFDAVESCLSDIAITIPTPLNHELWLNADVLVGPGEPKGTALPAEAFVDICTRNGPAGHVLSIGWTTELAGTPQEVPSVYSWKNIFQMIRLLDKVPRETVVTFPVRLSHLVFAPLTLLLSVKSATSLTVWSHAGDPLPKYEVMTFLLWAYPNRIYIDLSEEHVRRVMDLLESLRKVVVLTSTMKVITWNTTDAAASQRAPWGSPYAIVVSGPGSITVEVADPCRLKSVGISGDLTQIASHSKDLGRCLDMKTLVDDMTLLSQVTLTFIGSGEVVLFVEQPIP</sequence>
<proteinExistence type="inferred from homology"/>
<dbReference type="GeneID" id="111244270"/>